<evidence type="ECO:0000313" key="2">
    <source>
        <dbReference type="EMBL" id="QHT18897.1"/>
    </source>
</evidence>
<sequence length="142" mass="16446">MSNNNRLIGYNNESLDSTNFLISYNKNDFWYNSTDAAIINNLPTLADCSLNNIDDKSWDDVKCSKNNVSSNNQDCVRRELCLNRRYGEQLMTLQNNHVGADQNYLDTKNKYYYQYLQSINLGVGIIGGIYIIYTLYKNRNIV</sequence>
<keyword evidence="1" id="KW-0472">Membrane</keyword>
<proteinExistence type="predicted"/>
<feature type="transmembrane region" description="Helical" evidence="1">
    <location>
        <begin position="115"/>
        <end position="136"/>
    </location>
</feature>
<evidence type="ECO:0000256" key="1">
    <source>
        <dbReference type="SAM" id="Phobius"/>
    </source>
</evidence>
<dbReference type="EMBL" id="MN739660">
    <property type="protein sequence ID" value="QHT18897.1"/>
    <property type="molecule type" value="Genomic_DNA"/>
</dbReference>
<reference evidence="2" key="1">
    <citation type="journal article" date="2020" name="Nature">
        <title>Giant virus diversity and host interactions through global metagenomics.</title>
        <authorList>
            <person name="Schulz F."/>
            <person name="Roux S."/>
            <person name="Paez-Espino D."/>
            <person name="Jungbluth S."/>
            <person name="Walsh D.A."/>
            <person name="Denef V.J."/>
            <person name="McMahon K.D."/>
            <person name="Konstantinidis K.T."/>
            <person name="Eloe-Fadrosh E.A."/>
            <person name="Kyrpides N.C."/>
            <person name="Woyke T."/>
        </authorList>
    </citation>
    <scope>NUCLEOTIDE SEQUENCE</scope>
    <source>
        <strain evidence="2">GVMAG-M-3300023174-49</strain>
    </source>
</reference>
<organism evidence="2">
    <name type="scientific">viral metagenome</name>
    <dbReference type="NCBI Taxonomy" id="1070528"/>
    <lineage>
        <taxon>unclassified sequences</taxon>
        <taxon>metagenomes</taxon>
        <taxon>organismal metagenomes</taxon>
    </lineage>
</organism>
<accession>A0A6C0DQJ7</accession>
<keyword evidence="1" id="KW-0812">Transmembrane</keyword>
<dbReference type="AlphaFoldDB" id="A0A6C0DQJ7"/>
<keyword evidence="1" id="KW-1133">Transmembrane helix</keyword>
<protein>
    <submittedName>
        <fullName evidence="2">Uncharacterized protein</fullName>
    </submittedName>
</protein>
<name>A0A6C0DQJ7_9ZZZZ</name>